<reference evidence="1 2" key="1">
    <citation type="submission" date="2024-01" db="EMBL/GenBank/DDBJ databases">
        <title>The genomes of 5 underutilized Papilionoideae crops provide insights into root nodulation and disease resistance.</title>
        <authorList>
            <person name="Yuan L."/>
        </authorList>
    </citation>
    <scope>NUCLEOTIDE SEQUENCE [LARGE SCALE GENOMIC DNA]</scope>
    <source>
        <strain evidence="1">LY-2023</strain>
        <tissue evidence="1">Leaf</tissue>
    </source>
</reference>
<protein>
    <submittedName>
        <fullName evidence="1">Uncharacterized protein</fullName>
    </submittedName>
</protein>
<name>A0AAN9PDN4_CLITE</name>
<comment type="caution">
    <text evidence="1">The sequence shown here is derived from an EMBL/GenBank/DDBJ whole genome shotgun (WGS) entry which is preliminary data.</text>
</comment>
<dbReference type="Proteomes" id="UP001359559">
    <property type="component" value="Unassembled WGS sequence"/>
</dbReference>
<keyword evidence="2" id="KW-1185">Reference proteome</keyword>
<evidence type="ECO:0000313" key="2">
    <source>
        <dbReference type="Proteomes" id="UP001359559"/>
    </source>
</evidence>
<organism evidence="1 2">
    <name type="scientific">Clitoria ternatea</name>
    <name type="common">Butterfly pea</name>
    <dbReference type="NCBI Taxonomy" id="43366"/>
    <lineage>
        <taxon>Eukaryota</taxon>
        <taxon>Viridiplantae</taxon>
        <taxon>Streptophyta</taxon>
        <taxon>Embryophyta</taxon>
        <taxon>Tracheophyta</taxon>
        <taxon>Spermatophyta</taxon>
        <taxon>Magnoliopsida</taxon>
        <taxon>eudicotyledons</taxon>
        <taxon>Gunneridae</taxon>
        <taxon>Pentapetalae</taxon>
        <taxon>rosids</taxon>
        <taxon>fabids</taxon>
        <taxon>Fabales</taxon>
        <taxon>Fabaceae</taxon>
        <taxon>Papilionoideae</taxon>
        <taxon>50 kb inversion clade</taxon>
        <taxon>NPAAA clade</taxon>
        <taxon>indigoferoid/millettioid clade</taxon>
        <taxon>Phaseoleae</taxon>
        <taxon>Clitoria</taxon>
    </lineage>
</organism>
<proteinExistence type="predicted"/>
<dbReference type="EMBL" id="JAYKXN010000004">
    <property type="protein sequence ID" value="KAK7293552.1"/>
    <property type="molecule type" value="Genomic_DNA"/>
</dbReference>
<sequence length="92" mass="10514">MVEGGFHGEGIIDFKKPFVAFVKVNLEEEGREEVPGVYLWVKSSAWEGIIGDDSFTDTVWKEIDVGGLWKEKYRSLQKHSSLRLKAHLVLIH</sequence>
<evidence type="ECO:0000313" key="1">
    <source>
        <dbReference type="EMBL" id="KAK7293552.1"/>
    </source>
</evidence>
<gene>
    <name evidence="1" type="ORF">RJT34_16420</name>
</gene>
<dbReference type="AlphaFoldDB" id="A0AAN9PDN4"/>
<accession>A0AAN9PDN4</accession>